<keyword evidence="5" id="KW-1185">Reference proteome</keyword>
<dbReference type="SMART" id="SM00411">
    <property type="entry name" value="BHL"/>
    <property type="match status" value="1"/>
</dbReference>
<keyword evidence="1" id="KW-0226">DNA condensation</keyword>
<evidence type="ECO:0000256" key="2">
    <source>
        <dbReference type="ARBA" id="ARBA00023125"/>
    </source>
</evidence>
<dbReference type="GO" id="GO:0030261">
    <property type="term" value="P:chromosome condensation"/>
    <property type="evidence" value="ECO:0007669"/>
    <property type="project" value="UniProtKB-KW"/>
</dbReference>
<organism evidence="4 5">
    <name type="scientific">Nocardioides mesophilus</name>
    <dbReference type="NCBI Taxonomy" id="433659"/>
    <lineage>
        <taxon>Bacteria</taxon>
        <taxon>Bacillati</taxon>
        <taxon>Actinomycetota</taxon>
        <taxon>Actinomycetes</taxon>
        <taxon>Propionibacteriales</taxon>
        <taxon>Nocardioidaceae</taxon>
        <taxon>Nocardioides</taxon>
    </lineage>
</organism>
<dbReference type="InterPro" id="IPR010992">
    <property type="entry name" value="IHF-like_DNA-bd_dom_sf"/>
</dbReference>
<comment type="similarity">
    <text evidence="3">Belongs to the bacterial histone-like protein family.</text>
</comment>
<dbReference type="InterPro" id="IPR000119">
    <property type="entry name" value="Hist_DNA-bd"/>
</dbReference>
<keyword evidence="2 4" id="KW-0238">DNA-binding</keyword>
<dbReference type="Pfam" id="PF00216">
    <property type="entry name" value="Bac_DNA_binding"/>
    <property type="match status" value="1"/>
</dbReference>
<evidence type="ECO:0000256" key="3">
    <source>
        <dbReference type="RuleBase" id="RU003939"/>
    </source>
</evidence>
<dbReference type="AlphaFoldDB" id="A0A7G9RCK5"/>
<dbReference type="KEGG" id="nmes:H9L09_02325"/>
<evidence type="ECO:0000313" key="4">
    <source>
        <dbReference type="EMBL" id="QNN53330.1"/>
    </source>
</evidence>
<dbReference type="EMBL" id="CP060713">
    <property type="protein sequence ID" value="QNN53330.1"/>
    <property type="molecule type" value="Genomic_DNA"/>
</dbReference>
<dbReference type="CDD" id="cd13831">
    <property type="entry name" value="HU"/>
    <property type="match status" value="1"/>
</dbReference>
<dbReference type="RefSeq" id="WP_187579172.1">
    <property type="nucleotide sequence ID" value="NZ_CP060713.1"/>
</dbReference>
<dbReference type="PANTHER" id="PTHR33175:SF3">
    <property type="entry name" value="DNA-BINDING PROTEIN HU-BETA"/>
    <property type="match status" value="1"/>
</dbReference>
<accession>A0A7G9RCK5</accession>
<evidence type="ECO:0000313" key="5">
    <source>
        <dbReference type="Proteomes" id="UP000515947"/>
    </source>
</evidence>
<sequence length="91" mass="9654">MNKRDLVEKIADKSSLSNADAERALSALVEAITESVANGDKVTVPDFGTFEKRERSARTGRNPQTGESIDIAATSVPGFKAGTAFKKRVAG</sequence>
<evidence type="ECO:0000256" key="1">
    <source>
        <dbReference type="ARBA" id="ARBA00023067"/>
    </source>
</evidence>
<reference evidence="4 5" key="1">
    <citation type="submission" date="2020-08" db="EMBL/GenBank/DDBJ databases">
        <title>Genome sequence of Nocardioides mesophilus KACC 16243T.</title>
        <authorList>
            <person name="Hyun D.-W."/>
            <person name="Bae J.-W."/>
        </authorList>
    </citation>
    <scope>NUCLEOTIDE SEQUENCE [LARGE SCALE GENOMIC DNA]</scope>
    <source>
        <strain evidence="4 5">KACC 16243</strain>
    </source>
</reference>
<dbReference type="SUPFAM" id="SSF47729">
    <property type="entry name" value="IHF-like DNA-binding proteins"/>
    <property type="match status" value="1"/>
</dbReference>
<dbReference type="Gene3D" id="4.10.520.10">
    <property type="entry name" value="IHF-like DNA-binding proteins"/>
    <property type="match status" value="1"/>
</dbReference>
<dbReference type="PANTHER" id="PTHR33175">
    <property type="entry name" value="DNA-BINDING PROTEIN HU"/>
    <property type="match status" value="1"/>
</dbReference>
<dbReference type="PRINTS" id="PR01727">
    <property type="entry name" value="DNABINDINGHU"/>
</dbReference>
<dbReference type="Proteomes" id="UP000515947">
    <property type="component" value="Chromosome"/>
</dbReference>
<dbReference type="GO" id="GO:0003677">
    <property type="term" value="F:DNA binding"/>
    <property type="evidence" value="ECO:0007669"/>
    <property type="project" value="UniProtKB-KW"/>
</dbReference>
<name>A0A7G9RCK5_9ACTN</name>
<gene>
    <name evidence="4" type="ORF">H9L09_02325</name>
</gene>
<protein>
    <submittedName>
        <fullName evidence="4">HU family DNA-binding protein</fullName>
    </submittedName>
</protein>
<dbReference type="GO" id="GO:0030527">
    <property type="term" value="F:structural constituent of chromatin"/>
    <property type="evidence" value="ECO:0007669"/>
    <property type="project" value="InterPro"/>
</dbReference>
<proteinExistence type="inferred from homology"/>